<sequence length="124" mass="13287">MTDSGGERRPAGELEASVLAALWAAGRPQSAAQVRAAIPQDLARTTVATLLGRLCEKGMAGRQPGGRGFVYFAVQDAHGLAARRMHRELDQGAGDRSLVLARFVEGLDAHDEAELRRLLDEGRP</sequence>
<comment type="similarity">
    <text evidence="1">Belongs to the BlaI transcriptional regulatory family.</text>
</comment>
<keyword evidence="4" id="KW-0804">Transcription</keyword>
<gene>
    <name evidence="5" type="ORF">CP980_32885</name>
</gene>
<dbReference type="InterPro" id="IPR036388">
    <property type="entry name" value="WH-like_DNA-bd_sf"/>
</dbReference>
<dbReference type="InterPro" id="IPR036390">
    <property type="entry name" value="WH_DNA-bd_sf"/>
</dbReference>
<dbReference type="GeneID" id="95615336"/>
<dbReference type="GO" id="GO:0003677">
    <property type="term" value="F:DNA binding"/>
    <property type="evidence" value="ECO:0007669"/>
    <property type="project" value="UniProtKB-KW"/>
</dbReference>
<keyword evidence="2" id="KW-0805">Transcription regulation</keyword>
<evidence type="ECO:0000256" key="3">
    <source>
        <dbReference type="ARBA" id="ARBA00023125"/>
    </source>
</evidence>
<keyword evidence="6" id="KW-1185">Reference proteome</keyword>
<dbReference type="Gene3D" id="1.10.10.10">
    <property type="entry name" value="Winged helix-like DNA-binding domain superfamily/Winged helix DNA-binding domain"/>
    <property type="match status" value="1"/>
</dbReference>
<name>A0A5J6JFB7_STRVI</name>
<protein>
    <submittedName>
        <fullName evidence="5">BlaI/MecI/CopY family transcriptional regulator</fullName>
    </submittedName>
</protein>
<evidence type="ECO:0000256" key="4">
    <source>
        <dbReference type="ARBA" id="ARBA00023163"/>
    </source>
</evidence>
<dbReference type="AlphaFoldDB" id="A0A5J6JFB7"/>
<dbReference type="GO" id="GO:0045892">
    <property type="term" value="P:negative regulation of DNA-templated transcription"/>
    <property type="evidence" value="ECO:0007669"/>
    <property type="project" value="InterPro"/>
</dbReference>
<evidence type="ECO:0000313" key="6">
    <source>
        <dbReference type="Proteomes" id="UP000325563"/>
    </source>
</evidence>
<accession>A0A5J6JFB7</accession>
<dbReference type="SUPFAM" id="SSF46785">
    <property type="entry name" value="Winged helix' DNA-binding domain"/>
    <property type="match status" value="1"/>
</dbReference>
<organism evidence="5 6">
    <name type="scientific">Streptomyces vinaceus</name>
    <dbReference type="NCBI Taxonomy" id="1960"/>
    <lineage>
        <taxon>Bacteria</taxon>
        <taxon>Bacillati</taxon>
        <taxon>Actinomycetota</taxon>
        <taxon>Actinomycetes</taxon>
        <taxon>Kitasatosporales</taxon>
        <taxon>Streptomycetaceae</taxon>
        <taxon>Streptomyces</taxon>
    </lineage>
</organism>
<evidence type="ECO:0000256" key="1">
    <source>
        <dbReference type="ARBA" id="ARBA00011046"/>
    </source>
</evidence>
<dbReference type="Pfam" id="PF03965">
    <property type="entry name" value="Penicillinase_R"/>
    <property type="match status" value="1"/>
</dbReference>
<proteinExistence type="inferred from homology"/>
<evidence type="ECO:0000313" key="5">
    <source>
        <dbReference type="EMBL" id="QEV49235.1"/>
    </source>
</evidence>
<dbReference type="RefSeq" id="WP_132761036.1">
    <property type="nucleotide sequence ID" value="NZ_BNBW01000016.1"/>
</dbReference>
<dbReference type="EMBL" id="CP023692">
    <property type="protein sequence ID" value="QEV49235.1"/>
    <property type="molecule type" value="Genomic_DNA"/>
</dbReference>
<evidence type="ECO:0000256" key="2">
    <source>
        <dbReference type="ARBA" id="ARBA00023015"/>
    </source>
</evidence>
<dbReference type="Proteomes" id="UP000325563">
    <property type="component" value="Chromosome"/>
</dbReference>
<keyword evidence="3" id="KW-0238">DNA-binding</keyword>
<dbReference type="KEGG" id="svn:CP980_32885"/>
<dbReference type="InterPro" id="IPR005650">
    <property type="entry name" value="BlaI_family"/>
</dbReference>
<reference evidence="5 6" key="1">
    <citation type="submission" date="2017-09" db="EMBL/GenBank/DDBJ databases">
        <authorList>
            <person name="Lee N."/>
            <person name="Cho B.-K."/>
        </authorList>
    </citation>
    <scope>NUCLEOTIDE SEQUENCE [LARGE SCALE GENOMIC DNA]</scope>
    <source>
        <strain evidence="5 6">ATCC 27476</strain>
    </source>
</reference>